<protein>
    <recommendedName>
        <fullName evidence="8">Bcr/CflA family efflux transporter</fullName>
    </recommendedName>
</protein>
<feature type="transmembrane region" description="Helical" evidence="8">
    <location>
        <begin position="148"/>
        <end position="170"/>
    </location>
</feature>
<evidence type="ECO:0000256" key="5">
    <source>
        <dbReference type="ARBA" id="ARBA00022692"/>
    </source>
</evidence>
<dbReference type="InterPro" id="IPR011701">
    <property type="entry name" value="MFS"/>
</dbReference>
<dbReference type="NCBIfam" id="TIGR00710">
    <property type="entry name" value="efflux_Bcr_CflA"/>
    <property type="match status" value="1"/>
</dbReference>
<dbReference type="PANTHER" id="PTHR23502">
    <property type="entry name" value="MAJOR FACILITATOR SUPERFAMILY"/>
    <property type="match status" value="1"/>
</dbReference>
<evidence type="ECO:0000313" key="11">
    <source>
        <dbReference type="Proteomes" id="UP001241747"/>
    </source>
</evidence>
<comment type="caution">
    <text evidence="10">The sequence shown here is derived from an EMBL/GenBank/DDBJ whole genome shotgun (WGS) entry which is preliminary data.</text>
</comment>
<proteinExistence type="inferred from homology"/>
<evidence type="ECO:0000256" key="2">
    <source>
        <dbReference type="ARBA" id="ARBA00006236"/>
    </source>
</evidence>
<evidence type="ECO:0000256" key="3">
    <source>
        <dbReference type="ARBA" id="ARBA00022448"/>
    </source>
</evidence>
<keyword evidence="7 8" id="KW-0472">Membrane</keyword>
<comment type="similarity">
    <text evidence="2 8">Belongs to the major facilitator superfamily. Bcr/CmlA family.</text>
</comment>
<dbReference type="PROSITE" id="PS50850">
    <property type="entry name" value="MFS"/>
    <property type="match status" value="1"/>
</dbReference>
<dbReference type="PANTHER" id="PTHR23502:SF132">
    <property type="entry name" value="POLYAMINE TRANSPORTER 2-RELATED"/>
    <property type="match status" value="1"/>
</dbReference>
<feature type="transmembrane region" description="Helical" evidence="8">
    <location>
        <begin position="176"/>
        <end position="198"/>
    </location>
</feature>
<dbReference type="PRINTS" id="PR01036">
    <property type="entry name" value="TCRTETB"/>
</dbReference>
<evidence type="ECO:0000259" key="9">
    <source>
        <dbReference type="PROSITE" id="PS50850"/>
    </source>
</evidence>
<dbReference type="EMBL" id="JAUSVY010000007">
    <property type="protein sequence ID" value="MDQ0506402.1"/>
    <property type="molecule type" value="Genomic_DNA"/>
</dbReference>
<dbReference type="CDD" id="cd17320">
    <property type="entry name" value="MFS_MdfA_MDR_like"/>
    <property type="match status" value="1"/>
</dbReference>
<keyword evidence="4" id="KW-1003">Cell membrane</keyword>
<reference evidence="10 11" key="1">
    <citation type="submission" date="2023-07" db="EMBL/GenBank/DDBJ databases">
        <title>Genomic Encyclopedia of Type Strains, Phase IV (KMG-IV): sequencing the most valuable type-strain genomes for metagenomic binning, comparative biology and taxonomic classification.</title>
        <authorList>
            <person name="Goeker M."/>
        </authorList>
    </citation>
    <scope>NUCLEOTIDE SEQUENCE [LARGE SCALE GENOMIC DNA]</scope>
    <source>
        <strain evidence="10 11">DSM 3770</strain>
    </source>
</reference>
<dbReference type="RefSeq" id="WP_237346623.1">
    <property type="nucleotide sequence ID" value="NZ_JABWGX010000021.1"/>
</dbReference>
<dbReference type="Proteomes" id="UP001241747">
    <property type="component" value="Unassembled WGS sequence"/>
</dbReference>
<feature type="domain" description="Major facilitator superfamily (MFS) profile" evidence="9">
    <location>
        <begin position="24"/>
        <end position="408"/>
    </location>
</feature>
<accession>A0ABU0LH39</accession>
<feature type="transmembrane region" description="Helical" evidence="8">
    <location>
        <begin position="266"/>
        <end position="286"/>
    </location>
</feature>
<evidence type="ECO:0000256" key="8">
    <source>
        <dbReference type="RuleBase" id="RU365088"/>
    </source>
</evidence>
<comment type="caution">
    <text evidence="8">Lacks conserved residue(s) required for the propagation of feature annotation.</text>
</comment>
<dbReference type="InterPro" id="IPR004812">
    <property type="entry name" value="Efflux_drug-R_Bcr/CmlA"/>
</dbReference>
<dbReference type="SUPFAM" id="SSF103473">
    <property type="entry name" value="MFS general substrate transporter"/>
    <property type="match status" value="1"/>
</dbReference>
<feature type="transmembrane region" description="Helical" evidence="8">
    <location>
        <begin position="231"/>
        <end position="254"/>
    </location>
</feature>
<keyword evidence="5 8" id="KW-0812">Transmembrane</keyword>
<feature type="transmembrane region" description="Helical" evidence="8">
    <location>
        <begin position="62"/>
        <end position="78"/>
    </location>
</feature>
<dbReference type="InterPro" id="IPR020846">
    <property type="entry name" value="MFS_dom"/>
</dbReference>
<dbReference type="Gene3D" id="1.20.1720.10">
    <property type="entry name" value="Multidrug resistance protein D"/>
    <property type="match status" value="1"/>
</dbReference>
<feature type="transmembrane region" description="Helical" evidence="8">
    <location>
        <begin position="356"/>
        <end position="376"/>
    </location>
</feature>
<feature type="transmembrane region" description="Helical" evidence="8">
    <location>
        <begin position="328"/>
        <end position="349"/>
    </location>
</feature>
<evidence type="ECO:0000256" key="1">
    <source>
        <dbReference type="ARBA" id="ARBA00004651"/>
    </source>
</evidence>
<feature type="transmembrane region" description="Helical" evidence="8">
    <location>
        <begin position="90"/>
        <end position="109"/>
    </location>
</feature>
<evidence type="ECO:0000256" key="6">
    <source>
        <dbReference type="ARBA" id="ARBA00022989"/>
    </source>
</evidence>
<keyword evidence="11" id="KW-1185">Reference proteome</keyword>
<dbReference type="InterPro" id="IPR036259">
    <property type="entry name" value="MFS_trans_sf"/>
</dbReference>
<keyword evidence="8" id="KW-0997">Cell inner membrane</keyword>
<comment type="subcellular location">
    <subcellularLocation>
        <location evidence="8">Cell inner membrane</location>
        <topology evidence="8">Multi-pass membrane protein</topology>
    </subcellularLocation>
    <subcellularLocation>
        <location evidence="1">Cell membrane</location>
        <topology evidence="1">Multi-pass membrane protein</topology>
    </subcellularLocation>
</comment>
<evidence type="ECO:0000256" key="4">
    <source>
        <dbReference type="ARBA" id="ARBA00022475"/>
    </source>
</evidence>
<organism evidence="10 11">
    <name type="scientific">Xanthobacter agilis</name>
    <dbReference type="NCBI Taxonomy" id="47492"/>
    <lineage>
        <taxon>Bacteria</taxon>
        <taxon>Pseudomonadati</taxon>
        <taxon>Pseudomonadota</taxon>
        <taxon>Alphaproteobacteria</taxon>
        <taxon>Hyphomicrobiales</taxon>
        <taxon>Xanthobacteraceae</taxon>
        <taxon>Xanthobacter</taxon>
    </lineage>
</organism>
<gene>
    <name evidence="10" type="ORF">QOZ94_003211</name>
</gene>
<feature type="transmembrane region" description="Helical" evidence="8">
    <location>
        <begin position="115"/>
        <end position="136"/>
    </location>
</feature>
<evidence type="ECO:0000256" key="7">
    <source>
        <dbReference type="ARBA" id="ARBA00023136"/>
    </source>
</evidence>
<keyword evidence="3 8" id="KW-0813">Transport</keyword>
<keyword evidence="6 8" id="KW-1133">Transmembrane helix</keyword>
<feature type="transmembrane region" description="Helical" evidence="8">
    <location>
        <begin position="293"/>
        <end position="316"/>
    </location>
</feature>
<sequence length="452" mass="46308">MKPAAFTTASLSPAPTPMMSELRVAVIGALMVMLGPISLAMYTPAMPTLVSAFDTTPATVKLTLTVFFLGFAFSQLACGPLSDAFGRRPVALSFFGIYMLGALVATWAPTMGWLILGRGLQGVGCAAGIAISRAIVRDQYIGQTSARIMNLIGTMLAIGPAVSPSLGGLILGAAGWHMIFVAMAIYGVVLLGLLSFFVPETNRARDPALAAPGRIARSYARLLRDRTFMRASLVLGGGLGAIYTFSALLPFVLIQQVGLTPTEFGLAMLGQTGSFLFGTLVAGRLLKRMSASALVPLGLVLVLAGAAGLAIGLRILEPSTLTVMGPVGLWACGIAMLLPGCTTAALAGFPTIAGAASALMGFMQIGGGFLGTAVAALLPAPLAGLVTLVPVMALVAVGGHVLLRPRTRMPEEMEAPGAAAVDATDLELAADPLGVVGAAGEEIEVKTYGHRN</sequence>
<feature type="transmembrane region" description="Helical" evidence="8">
    <location>
        <begin position="382"/>
        <end position="403"/>
    </location>
</feature>
<evidence type="ECO:0000313" key="10">
    <source>
        <dbReference type="EMBL" id="MDQ0506402.1"/>
    </source>
</evidence>
<dbReference type="Pfam" id="PF07690">
    <property type="entry name" value="MFS_1"/>
    <property type="match status" value="1"/>
</dbReference>
<name>A0ABU0LH39_XANAG</name>